<accession>A0AA41UEF6</accession>
<dbReference type="RefSeq" id="WP_243011326.1">
    <property type="nucleotide sequence ID" value="NZ_JALGAR010000001.1"/>
</dbReference>
<dbReference type="PANTHER" id="PTHR31793:SF24">
    <property type="entry name" value="LONG-CHAIN ACYL-COA THIOESTERASE FADM"/>
    <property type="match status" value="1"/>
</dbReference>
<name>A0AA41UEF6_9MICO</name>
<organism evidence="1 2">
    <name type="scientific">Cryobacterium zhongshanensis</name>
    <dbReference type="NCBI Taxonomy" id="2928153"/>
    <lineage>
        <taxon>Bacteria</taxon>
        <taxon>Bacillati</taxon>
        <taxon>Actinomycetota</taxon>
        <taxon>Actinomycetes</taxon>
        <taxon>Micrococcales</taxon>
        <taxon>Microbacteriaceae</taxon>
        <taxon>Cryobacterium</taxon>
    </lineage>
</organism>
<keyword evidence="2" id="KW-1185">Reference proteome</keyword>
<evidence type="ECO:0000313" key="1">
    <source>
        <dbReference type="EMBL" id="MCI4657398.1"/>
    </source>
</evidence>
<dbReference type="CDD" id="cd00586">
    <property type="entry name" value="4HBT"/>
    <property type="match status" value="1"/>
</dbReference>
<dbReference type="InterPro" id="IPR050563">
    <property type="entry name" value="4-hydroxybenzoyl-CoA_TE"/>
</dbReference>
<gene>
    <name evidence="1" type="ORF">MQH31_06180</name>
</gene>
<comment type="caution">
    <text evidence="1">The sequence shown here is derived from an EMBL/GenBank/DDBJ whole genome shotgun (WGS) entry which is preliminary data.</text>
</comment>
<dbReference type="Proteomes" id="UP001165341">
    <property type="component" value="Unassembled WGS sequence"/>
</dbReference>
<evidence type="ECO:0000313" key="2">
    <source>
        <dbReference type="Proteomes" id="UP001165341"/>
    </source>
</evidence>
<reference evidence="1" key="1">
    <citation type="submission" date="2022-03" db="EMBL/GenBank/DDBJ databases">
        <title>Cryobacterium sp. nov. strain ZS14-85, isolated from Antarctic soil.</title>
        <authorList>
            <person name="Li J."/>
            <person name="Niu G."/>
        </authorList>
    </citation>
    <scope>NUCLEOTIDE SEQUENCE</scope>
    <source>
        <strain evidence="1">ZS14-85</strain>
    </source>
</reference>
<dbReference type="AlphaFoldDB" id="A0AA41UEF6"/>
<dbReference type="SUPFAM" id="SSF54637">
    <property type="entry name" value="Thioesterase/thiol ester dehydrase-isomerase"/>
    <property type="match status" value="1"/>
</dbReference>
<dbReference type="GO" id="GO:0047617">
    <property type="term" value="F:fatty acyl-CoA hydrolase activity"/>
    <property type="evidence" value="ECO:0007669"/>
    <property type="project" value="TreeGrafter"/>
</dbReference>
<dbReference type="PANTHER" id="PTHR31793">
    <property type="entry name" value="4-HYDROXYBENZOYL-COA THIOESTERASE FAMILY MEMBER"/>
    <property type="match status" value="1"/>
</dbReference>
<proteinExistence type="predicted"/>
<dbReference type="InterPro" id="IPR029069">
    <property type="entry name" value="HotDog_dom_sf"/>
</dbReference>
<protein>
    <submittedName>
        <fullName evidence="1">Acyl-CoA thioesterase</fullName>
    </submittedName>
</protein>
<sequence length="163" mass="18097">MKLHVPISLRWSDLDAYGHVNNASMLRLLEEARIQAFWLDEEVEPGSGAGTAVLDGRPGAATLTVIARLEAEYLLSIPYLRQPVDIRLWLGKVGGASLEVCYEVWGPVDAEPALLYAQASTTIVLIDAATQRPRKITDEERAAWLPYLEDPVRFSRRAALPED</sequence>
<dbReference type="EMBL" id="JALGAR010000001">
    <property type="protein sequence ID" value="MCI4657398.1"/>
    <property type="molecule type" value="Genomic_DNA"/>
</dbReference>
<dbReference type="Gene3D" id="3.10.129.10">
    <property type="entry name" value="Hotdog Thioesterase"/>
    <property type="match status" value="1"/>
</dbReference>
<dbReference type="Pfam" id="PF13279">
    <property type="entry name" value="4HBT_2"/>
    <property type="match status" value="1"/>
</dbReference>